<dbReference type="EMBL" id="CP092866">
    <property type="protein sequence ID" value="UYV66606.1"/>
    <property type="molecule type" value="Genomic_DNA"/>
</dbReference>
<dbReference type="Proteomes" id="UP001235939">
    <property type="component" value="Chromosome 04"/>
</dbReference>
<keyword evidence="1" id="KW-0175">Coiled coil</keyword>
<evidence type="ECO:0000313" key="2">
    <source>
        <dbReference type="EMBL" id="UYV66606.1"/>
    </source>
</evidence>
<organism evidence="2 3">
    <name type="scientific">Cordylochernes scorpioides</name>
    <dbReference type="NCBI Taxonomy" id="51811"/>
    <lineage>
        <taxon>Eukaryota</taxon>
        <taxon>Metazoa</taxon>
        <taxon>Ecdysozoa</taxon>
        <taxon>Arthropoda</taxon>
        <taxon>Chelicerata</taxon>
        <taxon>Arachnida</taxon>
        <taxon>Pseudoscorpiones</taxon>
        <taxon>Cheliferoidea</taxon>
        <taxon>Chernetidae</taxon>
        <taxon>Cordylochernes</taxon>
    </lineage>
</organism>
<reference evidence="2 3" key="1">
    <citation type="submission" date="2022-01" db="EMBL/GenBank/DDBJ databases">
        <title>A chromosomal length assembly of Cordylochernes scorpioides.</title>
        <authorList>
            <person name="Zeh D."/>
            <person name="Zeh J."/>
        </authorList>
    </citation>
    <scope>NUCLEOTIDE SEQUENCE [LARGE SCALE GENOMIC DNA]</scope>
    <source>
        <strain evidence="2">IN4F17</strain>
        <tissue evidence="2">Whole Body</tissue>
    </source>
</reference>
<evidence type="ECO:0000256" key="1">
    <source>
        <dbReference type="SAM" id="Coils"/>
    </source>
</evidence>
<feature type="coiled-coil region" evidence="1">
    <location>
        <begin position="226"/>
        <end position="288"/>
    </location>
</feature>
<proteinExistence type="predicted"/>
<protein>
    <submittedName>
        <fullName evidence="2">Uncharacterized protein</fullName>
    </submittedName>
</protein>
<gene>
    <name evidence="2" type="ORF">LAZ67_4002288</name>
</gene>
<accession>A0ABY6KCN5</accession>
<sequence>MNVKTDHSTIFVEVDRPRRSQMEELVRDLKEKLRLRNEVLRALVDTNQRLARKAAEKRANKDAIVAYLGSELVALDHDLELQNKNLIFTRSEVDEFKKEMSQEEKRGKDEYNRLSQIFDAVKMNMEAKQSSMNQLLSLRDSILDKLRETELQAFTEQQEAHEEVYGKERGDIIKYNRWRIEANSKSRELMEDMLKLNSSQIKQQVTSSIIKLGQLTNRFNDLAIEAAVQLDRAEEATRENNKLKREISIGKQLQETIGKKIHQQGINLKELVERLEKLKDEASITSRYASLSNDLIRDYQSLRSRFKLVRETIDYFANHKKEMGERYQEMERDLQETEEYNAYIQKVLIYGQVYLEGLCRARLASEREDDYEHRRLNLIMHLLTFMLLASKAEAPSEGSVFDFNFGQVPYFYQPGDLGLLQRQEGAATVLTERAVQCTELSAGLGIHLPQYRDVSTQAGHGIINIRFSCLKKGHPCNSRRRLIGKTITTEDLKSFLENIKSTAYIYGQPKTHKPGIPIRPIIAYHMSPIAPLAKFLANFLIPILKDNPTTTSITSIPKFIENIHSLPPLLTAP</sequence>
<evidence type="ECO:0000313" key="3">
    <source>
        <dbReference type="Proteomes" id="UP001235939"/>
    </source>
</evidence>
<name>A0ABY6KCN5_9ARAC</name>
<keyword evidence="3" id="KW-1185">Reference proteome</keyword>